<evidence type="ECO:0000313" key="1">
    <source>
        <dbReference type="EMBL" id="CDF33043.1"/>
    </source>
</evidence>
<keyword evidence="2" id="KW-1185">Reference proteome</keyword>
<dbReference type="Gramene" id="CDF33043">
    <property type="protein sequence ID" value="CDF33043"/>
    <property type="gene ID" value="CHC_T00001861001"/>
</dbReference>
<reference evidence="2" key="1">
    <citation type="journal article" date="2013" name="Proc. Natl. Acad. Sci. U.S.A.">
        <title>Genome structure and metabolic features in the red seaweed Chondrus crispus shed light on evolution of the Archaeplastida.</title>
        <authorList>
            <person name="Collen J."/>
            <person name="Porcel B."/>
            <person name="Carre W."/>
            <person name="Ball S.G."/>
            <person name="Chaparro C."/>
            <person name="Tonon T."/>
            <person name="Barbeyron T."/>
            <person name="Michel G."/>
            <person name="Noel B."/>
            <person name="Valentin K."/>
            <person name="Elias M."/>
            <person name="Artiguenave F."/>
            <person name="Arun A."/>
            <person name="Aury J.M."/>
            <person name="Barbosa-Neto J.F."/>
            <person name="Bothwell J.H."/>
            <person name="Bouget F.Y."/>
            <person name="Brillet L."/>
            <person name="Cabello-Hurtado F."/>
            <person name="Capella-Gutierrez S."/>
            <person name="Charrier B."/>
            <person name="Cladiere L."/>
            <person name="Cock J.M."/>
            <person name="Coelho S.M."/>
            <person name="Colleoni C."/>
            <person name="Czjzek M."/>
            <person name="Da Silva C."/>
            <person name="Delage L."/>
            <person name="Denoeud F."/>
            <person name="Deschamps P."/>
            <person name="Dittami S.M."/>
            <person name="Gabaldon T."/>
            <person name="Gachon C.M."/>
            <person name="Groisillier A."/>
            <person name="Herve C."/>
            <person name="Jabbari K."/>
            <person name="Katinka M."/>
            <person name="Kloareg B."/>
            <person name="Kowalczyk N."/>
            <person name="Labadie K."/>
            <person name="Leblanc C."/>
            <person name="Lopez P.J."/>
            <person name="McLachlan D.H."/>
            <person name="Meslet-Cladiere L."/>
            <person name="Moustafa A."/>
            <person name="Nehr Z."/>
            <person name="Nyvall Collen P."/>
            <person name="Panaud O."/>
            <person name="Partensky F."/>
            <person name="Poulain J."/>
            <person name="Rensing S.A."/>
            <person name="Rousvoal S."/>
            <person name="Samson G."/>
            <person name="Symeonidi A."/>
            <person name="Weissenbach J."/>
            <person name="Zambounis A."/>
            <person name="Wincker P."/>
            <person name="Boyen C."/>
        </authorList>
    </citation>
    <scope>NUCLEOTIDE SEQUENCE [LARGE SCALE GENOMIC DNA]</scope>
    <source>
        <strain evidence="2">cv. Stackhouse</strain>
    </source>
</reference>
<accession>R7Q5D8</accession>
<dbReference type="PANTHER" id="PTHR41752:SF1">
    <property type="entry name" value="PROFILIN"/>
    <property type="match status" value="1"/>
</dbReference>
<dbReference type="OrthoDB" id="10259541at2759"/>
<protein>
    <submittedName>
        <fullName evidence="1">Uncharacterized protein</fullName>
    </submittedName>
</protein>
<evidence type="ECO:0000313" key="2">
    <source>
        <dbReference type="Proteomes" id="UP000012073"/>
    </source>
</evidence>
<dbReference type="Proteomes" id="UP000012073">
    <property type="component" value="Unassembled WGS sequence"/>
</dbReference>
<gene>
    <name evidence="1" type="ORF">CHC_T00001861001</name>
</gene>
<proteinExistence type="predicted"/>
<dbReference type="EMBL" id="HG001632">
    <property type="protein sequence ID" value="CDF33043.1"/>
    <property type="molecule type" value="Genomic_DNA"/>
</dbReference>
<sequence length="110" mass="11346">MLRSFSKLFTSAEYAVRAGIALSGASYAVHQYETTRGVDLVYGRTGDAVSGSGACVARVQQANGDCIYAAVSYDFPSLSANAVPELVELAHLHLNATNATVSASADIGSA</sequence>
<organism evidence="1 2">
    <name type="scientific">Chondrus crispus</name>
    <name type="common">Carrageen Irish moss</name>
    <name type="synonym">Polymorpha crispa</name>
    <dbReference type="NCBI Taxonomy" id="2769"/>
    <lineage>
        <taxon>Eukaryota</taxon>
        <taxon>Rhodophyta</taxon>
        <taxon>Florideophyceae</taxon>
        <taxon>Rhodymeniophycidae</taxon>
        <taxon>Gigartinales</taxon>
        <taxon>Gigartinaceae</taxon>
        <taxon>Chondrus</taxon>
    </lineage>
</organism>
<dbReference type="RefSeq" id="XP_005712846.1">
    <property type="nucleotide sequence ID" value="XM_005712789.1"/>
</dbReference>
<name>R7Q5D8_CHOCR</name>
<dbReference type="PANTHER" id="PTHR41752">
    <property type="entry name" value="PROFILIN"/>
    <property type="match status" value="1"/>
</dbReference>
<dbReference type="KEGG" id="ccp:CHC_T00001861001"/>
<dbReference type="GeneID" id="17320590"/>
<dbReference type="OMA" id="QQANGDC"/>
<dbReference type="AlphaFoldDB" id="R7Q5D8"/>